<proteinExistence type="predicted"/>
<organism evidence="2">
    <name type="scientific">marine sediment metagenome</name>
    <dbReference type="NCBI Taxonomy" id="412755"/>
    <lineage>
        <taxon>unclassified sequences</taxon>
        <taxon>metagenomes</taxon>
        <taxon>ecological metagenomes</taxon>
    </lineage>
</organism>
<name>X0U1S0_9ZZZZ</name>
<dbReference type="InterPro" id="IPR009051">
    <property type="entry name" value="Helical_ferredxn"/>
</dbReference>
<sequence length="110" mass="12686">MAKMIPPKERVKREQIPMPEQEPKERIYNFKEVPLGYTQELAIYEAQRCLQCKNPKCVPGCPAEINIPKFIEKIVEEDFAGAYLEILKTDDLPAMTGRVCPQEEQCQQVC</sequence>
<dbReference type="InterPro" id="IPR028261">
    <property type="entry name" value="DPD_II"/>
</dbReference>
<evidence type="ECO:0000259" key="1">
    <source>
        <dbReference type="Pfam" id="PF14691"/>
    </source>
</evidence>
<gene>
    <name evidence="2" type="ORF">S01H1_26070</name>
</gene>
<feature type="domain" description="Dihydroprymidine dehydrogenase" evidence="1">
    <location>
        <begin position="27"/>
        <end position="110"/>
    </location>
</feature>
<dbReference type="AlphaFoldDB" id="X0U1S0"/>
<dbReference type="PANTHER" id="PTHR42783">
    <property type="entry name" value="GLUTAMATE SYNTHASE [NADPH] SMALL CHAIN"/>
    <property type="match status" value="1"/>
</dbReference>
<dbReference type="Pfam" id="PF14691">
    <property type="entry name" value="Fer4_20"/>
    <property type="match status" value="1"/>
</dbReference>
<dbReference type="SUPFAM" id="SSF46548">
    <property type="entry name" value="alpha-helical ferredoxin"/>
    <property type="match status" value="1"/>
</dbReference>
<dbReference type="Gene3D" id="1.10.1060.10">
    <property type="entry name" value="Alpha-helical ferredoxin"/>
    <property type="match status" value="1"/>
</dbReference>
<dbReference type="EMBL" id="BARS01015785">
    <property type="protein sequence ID" value="GAF94357.1"/>
    <property type="molecule type" value="Genomic_DNA"/>
</dbReference>
<dbReference type="PANTHER" id="PTHR42783:SF3">
    <property type="entry name" value="GLUTAMATE SYNTHASE [NADPH] SMALL CHAIN-RELATED"/>
    <property type="match status" value="1"/>
</dbReference>
<evidence type="ECO:0000313" key="2">
    <source>
        <dbReference type="EMBL" id="GAF94357.1"/>
    </source>
</evidence>
<reference evidence="2" key="1">
    <citation type="journal article" date="2014" name="Front. Microbiol.">
        <title>High frequency of phylogenetically diverse reductive dehalogenase-homologous genes in deep subseafloor sedimentary metagenomes.</title>
        <authorList>
            <person name="Kawai M."/>
            <person name="Futagami T."/>
            <person name="Toyoda A."/>
            <person name="Takaki Y."/>
            <person name="Nishi S."/>
            <person name="Hori S."/>
            <person name="Arai W."/>
            <person name="Tsubouchi T."/>
            <person name="Morono Y."/>
            <person name="Uchiyama I."/>
            <person name="Ito T."/>
            <person name="Fujiyama A."/>
            <person name="Inagaki F."/>
            <person name="Takami H."/>
        </authorList>
    </citation>
    <scope>NUCLEOTIDE SEQUENCE</scope>
    <source>
        <strain evidence="2">Expedition CK06-06</strain>
    </source>
</reference>
<accession>X0U1S0</accession>
<protein>
    <recommendedName>
        <fullName evidence="1">Dihydroprymidine dehydrogenase domain-containing protein</fullName>
    </recommendedName>
</protein>
<feature type="non-terminal residue" evidence="2">
    <location>
        <position position="110"/>
    </location>
</feature>
<dbReference type="GO" id="GO:0051536">
    <property type="term" value="F:iron-sulfur cluster binding"/>
    <property type="evidence" value="ECO:0007669"/>
    <property type="project" value="InterPro"/>
</dbReference>
<comment type="caution">
    <text evidence="2">The sequence shown here is derived from an EMBL/GenBank/DDBJ whole genome shotgun (WGS) entry which is preliminary data.</text>
</comment>